<gene>
    <name evidence="3" type="ORF">DPMN_049049</name>
</gene>
<reference evidence="3" key="1">
    <citation type="journal article" date="2019" name="bioRxiv">
        <title>The Genome of the Zebra Mussel, Dreissena polymorpha: A Resource for Invasive Species Research.</title>
        <authorList>
            <person name="McCartney M.A."/>
            <person name="Auch B."/>
            <person name="Kono T."/>
            <person name="Mallez S."/>
            <person name="Zhang Y."/>
            <person name="Obille A."/>
            <person name="Becker A."/>
            <person name="Abrahante J.E."/>
            <person name="Garbe J."/>
            <person name="Badalamenti J.P."/>
            <person name="Herman A."/>
            <person name="Mangelson H."/>
            <person name="Liachko I."/>
            <person name="Sullivan S."/>
            <person name="Sone E.D."/>
            <person name="Koren S."/>
            <person name="Silverstein K.A.T."/>
            <person name="Beckman K.B."/>
            <person name="Gohl D.M."/>
        </authorList>
    </citation>
    <scope>NUCLEOTIDE SEQUENCE</scope>
    <source>
        <strain evidence="3">Duluth1</strain>
        <tissue evidence="3">Whole animal</tissue>
    </source>
</reference>
<keyword evidence="4" id="KW-1185">Reference proteome</keyword>
<dbReference type="InterPro" id="IPR055470">
    <property type="entry name" value="DUF7042"/>
</dbReference>
<dbReference type="Proteomes" id="UP000828390">
    <property type="component" value="Unassembled WGS sequence"/>
</dbReference>
<feature type="chain" id="PRO_5039281125" description="DUF7042 domain-containing protein" evidence="1">
    <location>
        <begin position="23"/>
        <end position="464"/>
    </location>
</feature>
<dbReference type="EMBL" id="JAIWYP010000011">
    <property type="protein sequence ID" value="KAH3742309.1"/>
    <property type="molecule type" value="Genomic_DNA"/>
</dbReference>
<sequence>MAHHSAVILCVCLLDTLVFALAQNCTLPSGLLGIWTSSNLGTVTVSSTSPSFTFSRLFKGQTSTKNEFDCSYKSGSKYVLISKYKEVTFNHNDDVFLWICVEFFRASNYSYYFYLYSKTEPLYENVRIFGGARDTTTANQTCAQTQMAAQEFHTLVRKGNETAAISAVNCPDPLLGSFQFTYTNKSGTYCGNVSTATINACEAATLRTHVLVNNSGCSNVRPFYSDTGRLGCVVSFTASRVSYASLYNLDPNPSTTFVCVAAQVVGNSTRLSMSPGDCTAMQTPTVRPSDSGATMVLEQNGAPCKYWFSFARFYYYNYYDDDHYHHDHSNNNNNNKNNNSYYNYNNFDNFALFHNINHHNHYCCIFYHQFHVVVVCFYSGSRSSGFSLGGCGLRSRANACARETNRTSEKCAVDGYTSSRRNLTISRMPREHGTRLQVHKLGTAANEENFRPRWAAVNDRRTLT</sequence>
<dbReference type="AlphaFoldDB" id="A0A9D4DCR4"/>
<evidence type="ECO:0000259" key="2">
    <source>
        <dbReference type="Pfam" id="PF23069"/>
    </source>
</evidence>
<keyword evidence="1" id="KW-0732">Signal</keyword>
<feature type="signal peptide" evidence="1">
    <location>
        <begin position="1"/>
        <end position="22"/>
    </location>
</feature>
<organism evidence="3 4">
    <name type="scientific">Dreissena polymorpha</name>
    <name type="common">Zebra mussel</name>
    <name type="synonym">Mytilus polymorpha</name>
    <dbReference type="NCBI Taxonomy" id="45954"/>
    <lineage>
        <taxon>Eukaryota</taxon>
        <taxon>Metazoa</taxon>
        <taxon>Spiralia</taxon>
        <taxon>Lophotrochozoa</taxon>
        <taxon>Mollusca</taxon>
        <taxon>Bivalvia</taxon>
        <taxon>Autobranchia</taxon>
        <taxon>Heteroconchia</taxon>
        <taxon>Euheterodonta</taxon>
        <taxon>Imparidentia</taxon>
        <taxon>Neoheterodontei</taxon>
        <taxon>Myida</taxon>
        <taxon>Dreissenoidea</taxon>
        <taxon>Dreissenidae</taxon>
        <taxon>Dreissena</taxon>
    </lineage>
</organism>
<evidence type="ECO:0000313" key="4">
    <source>
        <dbReference type="Proteomes" id="UP000828390"/>
    </source>
</evidence>
<protein>
    <recommendedName>
        <fullName evidence="2">DUF7042 domain-containing protein</fullName>
    </recommendedName>
</protein>
<dbReference type="Pfam" id="PF23069">
    <property type="entry name" value="DUF7042"/>
    <property type="match status" value="1"/>
</dbReference>
<evidence type="ECO:0000313" key="3">
    <source>
        <dbReference type="EMBL" id="KAH3742309.1"/>
    </source>
</evidence>
<comment type="caution">
    <text evidence="3">The sequence shown here is derived from an EMBL/GenBank/DDBJ whole genome shotgun (WGS) entry which is preliminary data.</text>
</comment>
<feature type="domain" description="DUF7042" evidence="2">
    <location>
        <begin position="169"/>
        <end position="285"/>
    </location>
</feature>
<proteinExistence type="predicted"/>
<name>A0A9D4DCR4_DREPO</name>
<reference evidence="3" key="2">
    <citation type="submission" date="2020-11" db="EMBL/GenBank/DDBJ databases">
        <authorList>
            <person name="McCartney M.A."/>
            <person name="Auch B."/>
            <person name="Kono T."/>
            <person name="Mallez S."/>
            <person name="Becker A."/>
            <person name="Gohl D.M."/>
            <person name="Silverstein K.A.T."/>
            <person name="Koren S."/>
            <person name="Bechman K.B."/>
            <person name="Herman A."/>
            <person name="Abrahante J.E."/>
            <person name="Garbe J."/>
        </authorList>
    </citation>
    <scope>NUCLEOTIDE SEQUENCE</scope>
    <source>
        <strain evidence="3">Duluth1</strain>
        <tissue evidence="3">Whole animal</tissue>
    </source>
</reference>
<accession>A0A9D4DCR4</accession>
<evidence type="ECO:0000256" key="1">
    <source>
        <dbReference type="SAM" id="SignalP"/>
    </source>
</evidence>